<sequence length="542" mass="60890">MSNLSDNMETSADSMKLRMIREIENHFGVSISTVLGSDLEAEDISRLPDQLVNALDQLIRAYNPSFDLFRASLNKCFQDRDRPPIPTKEDIFIIHRIFFVGTTNSESYSAALAVTRNWTPPAATHQEPYIPPQSTASASEVSQSNSIASASAPPFLAARKTANITYSHIVSSAPHSVSPLTPAPMRSEGIVSNTDMPGTQSPRPPRFQLASPAGTESSDLQSSDAGPPNDSTTTGAESNVQASNDGAQHAQTPTHASKRPLSSSTPPSPPQRRAKRGRYSTGTFGYMRHEELGHELFLRLDRMIATEQERDDLKTKVEELMARANELEKEKSALEDEKTVLKGIEAGSAAANKDLEEKNQQLEREMEGLKGQRRHDEFKEQNGQLKQQNGQPKQQNGQPKQQNDQLRHQNDQLKQAKADLTQQKDGAVNNAEVANREKQEAEKKRRAENIAETISKAKKKEDEEKNSLKEENKRLVQNNKDFEQKVTKLAQETNGMKEENKKLARSEKYFEWECQKYKTLVARFPQNVENTLQERKEKRRDE</sequence>
<feature type="compositionally biased region" description="Basic and acidic residues" evidence="1">
    <location>
        <begin position="459"/>
        <end position="482"/>
    </location>
</feature>
<accession>A0A8H4IYG5</accession>
<dbReference type="PANTHER" id="PTHR45615">
    <property type="entry name" value="MYOSIN HEAVY CHAIN, NON-MUSCLE"/>
    <property type="match status" value="1"/>
</dbReference>
<feature type="compositionally biased region" description="Polar residues" evidence="1">
    <location>
        <begin position="132"/>
        <end position="142"/>
    </location>
</feature>
<evidence type="ECO:0000313" key="2">
    <source>
        <dbReference type="EMBL" id="KAF4309875.1"/>
    </source>
</evidence>
<keyword evidence="3" id="KW-1185">Reference proteome</keyword>
<feature type="region of interest" description="Disordered" evidence="1">
    <location>
        <begin position="344"/>
        <end position="482"/>
    </location>
</feature>
<feature type="compositionally biased region" description="Basic and acidic residues" evidence="1">
    <location>
        <begin position="434"/>
        <end position="449"/>
    </location>
</feature>
<dbReference type="EMBL" id="WWBZ02000016">
    <property type="protein sequence ID" value="KAF4309875.1"/>
    <property type="molecule type" value="Genomic_DNA"/>
</dbReference>
<feature type="compositionally biased region" description="Basic and acidic residues" evidence="1">
    <location>
        <begin position="405"/>
        <end position="417"/>
    </location>
</feature>
<organism evidence="2 3">
    <name type="scientific">Botryosphaeria dothidea</name>
    <dbReference type="NCBI Taxonomy" id="55169"/>
    <lineage>
        <taxon>Eukaryota</taxon>
        <taxon>Fungi</taxon>
        <taxon>Dikarya</taxon>
        <taxon>Ascomycota</taxon>
        <taxon>Pezizomycotina</taxon>
        <taxon>Dothideomycetes</taxon>
        <taxon>Dothideomycetes incertae sedis</taxon>
        <taxon>Botryosphaeriales</taxon>
        <taxon>Botryosphaeriaceae</taxon>
        <taxon>Botryosphaeria</taxon>
    </lineage>
</organism>
<evidence type="ECO:0000313" key="3">
    <source>
        <dbReference type="Proteomes" id="UP000572817"/>
    </source>
</evidence>
<reference evidence="2" key="1">
    <citation type="submission" date="2020-04" db="EMBL/GenBank/DDBJ databases">
        <title>Genome Assembly and Annotation of Botryosphaeria dothidea sdau 11-99, a Latent Pathogen of Apple Fruit Ring Rot in China.</title>
        <authorList>
            <person name="Yu C."/>
            <person name="Diao Y."/>
            <person name="Lu Q."/>
            <person name="Zhao J."/>
            <person name="Cui S."/>
            <person name="Peng C."/>
            <person name="He B."/>
            <person name="Liu H."/>
        </authorList>
    </citation>
    <scope>NUCLEOTIDE SEQUENCE [LARGE SCALE GENOMIC DNA]</scope>
    <source>
        <strain evidence="2">Sdau11-99</strain>
    </source>
</reference>
<gene>
    <name evidence="2" type="ORF">GTA08_BOTSDO03122</name>
</gene>
<comment type="caution">
    <text evidence="2">The sequence shown here is derived from an EMBL/GenBank/DDBJ whole genome shotgun (WGS) entry which is preliminary data.</text>
</comment>
<evidence type="ECO:0000256" key="1">
    <source>
        <dbReference type="SAM" id="MobiDB-lite"/>
    </source>
</evidence>
<dbReference type="AlphaFoldDB" id="A0A8H4IYG5"/>
<dbReference type="Proteomes" id="UP000572817">
    <property type="component" value="Unassembled WGS sequence"/>
</dbReference>
<feature type="region of interest" description="Disordered" evidence="1">
    <location>
        <begin position="123"/>
        <end position="142"/>
    </location>
</feature>
<feature type="compositionally biased region" description="Low complexity" evidence="1">
    <location>
        <begin position="381"/>
        <end position="404"/>
    </location>
</feature>
<dbReference type="PANTHER" id="PTHR45615:SF80">
    <property type="entry name" value="GRIP DOMAIN-CONTAINING PROTEIN"/>
    <property type="match status" value="1"/>
</dbReference>
<protein>
    <submittedName>
        <fullName evidence="2">Uncharacterized protein</fullName>
    </submittedName>
</protein>
<proteinExistence type="predicted"/>
<feature type="compositionally biased region" description="Polar residues" evidence="1">
    <location>
        <begin position="190"/>
        <end position="201"/>
    </location>
</feature>
<feature type="region of interest" description="Disordered" evidence="1">
    <location>
        <begin position="173"/>
        <end position="283"/>
    </location>
</feature>
<feature type="compositionally biased region" description="Polar residues" evidence="1">
    <location>
        <begin position="214"/>
        <end position="255"/>
    </location>
</feature>
<feature type="compositionally biased region" description="Basic and acidic residues" evidence="1">
    <location>
        <begin position="353"/>
        <end position="380"/>
    </location>
</feature>
<name>A0A8H4IYG5_9PEZI</name>